<dbReference type="EMBL" id="MFRE01000027">
    <property type="protein sequence ID" value="OGH93601.1"/>
    <property type="molecule type" value="Genomic_DNA"/>
</dbReference>
<organism evidence="2 3">
    <name type="scientific">Candidatus Magasanikbacteria bacterium RIFOXYD2_FULL_41_14</name>
    <dbReference type="NCBI Taxonomy" id="1798709"/>
    <lineage>
        <taxon>Bacteria</taxon>
        <taxon>Candidatus Magasanikiibacteriota</taxon>
    </lineage>
</organism>
<reference evidence="2 3" key="1">
    <citation type="journal article" date="2016" name="Nat. Commun.">
        <title>Thousands of microbial genomes shed light on interconnected biogeochemical processes in an aquifer system.</title>
        <authorList>
            <person name="Anantharaman K."/>
            <person name="Brown C.T."/>
            <person name="Hug L.A."/>
            <person name="Sharon I."/>
            <person name="Castelle C.J."/>
            <person name="Probst A.J."/>
            <person name="Thomas B.C."/>
            <person name="Singh A."/>
            <person name="Wilkins M.J."/>
            <person name="Karaoz U."/>
            <person name="Brodie E.L."/>
            <person name="Williams K.H."/>
            <person name="Hubbard S.S."/>
            <person name="Banfield J.F."/>
        </authorList>
    </citation>
    <scope>NUCLEOTIDE SEQUENCE [LARGE SCALE GENOMIC DNA]</scope>
</reference>
<evidence type="ECO:0008006" key="4">
    <source>
        <dbReference type="Google" id="ProtNLM"/>
    </source>
</evidence>
<evidence type="ECO:0000256" key="1">
    <source>
        <dbReference type="SAM" id="SignalP"/>
    </source>
</evidence>
<feature type="chain" id="PRO_5009525973" description="3D domain-containing protein" evidence="1">
    <location>
        <begin position="37"/>
        <end position="176"/>
    </location>
</feature>
<dbReference type="AlphaFoldDB" id="A0A1F6PBQ9"/>
<dbReference type="Proteomes" id="UP000178254">
    <property type="component" value="Unassembled WGS sequence"/>
</dbReference>
<dbReference type="CDD" id="cd22784">
    <property type="entry name" value="DPBB_MltA_YuiC-like"/>
    <property type="match status" value="1"/>
</dbReference>
<accession>A0A1F6PBQ9</accession>
<proteinExistence type="predicted"/>
<protein>
    <recommendedName>
        <fullName evidence="4">3D domain-containing protein</fullName>
    </recommendedName>
</protein>
<gene>
    <name evidence="2" type="ORF">A2538_05245</name>
</gene>
<sequence length="176" mass="19724">MLNKPKNSNSHPSLAINLAVLSVLLSQVVNPMTVLADSSRKNQDNEVFLTQTQADRMFYPNTTKKADLTVRAVITAYTSTIDQTDDDPFIAASGKRVYDGMIAANGLPMGTMVKIPALFGDKVFRVDDRMNRRYAFGRFDIWMDATRAQARQFGVKRVEVEIYYLDRAPALLALAR</sequence>
<feature type="signal peptide" evidence="1">
    <location>
        <begin position="1"/>
        <end position="36"/>
    </location>
</feature>
<evidence type="ECO:0000313" key="3">
    <source>
        <dbReference type="Proteomes" id="UP000178254"/>
    </source>
</evidence>
<comment type="caution">
    <text evidence="2">The sequence shown here is derived from an EMBL/GenBank/DDBJ whole genome shotgun (WGS) entry which is preliminary data.</text>
</comment>
<evidence type="ECO:0000313" key="2">
    <source>
        <dbReference type="EMBL" id="OGH93601.1"/>
    </source>
</evidence>
<keyword evidence="1" id="KW-0732">Signal</keyword>
<dbReference type="STRING" id="1798709.A2538_05245"/>
<name>A0A1F6PBQ9_9BACT</name>